<evidence type="ECO:0000313" key="2">
    <source>
        <dbReference type="Proteomes" id="UP000001784"/>
    </source>
</evidence>
<dbReference type="STRING" id="335543.Sfum_2701"/>
<evidence type="ECO:0000313" key="1">
    <source>
        <dbReference type="EMBL" id="ABK18379.1"/>
    </source>
</evidence>
<dbReference type="AlphaFoldDB" id="A0LLS7"/>
<sequence length="164" mass="18049">MVNCLETFRLRSHMRVNPKACALLFDHPPSRQPMYNFYIENVYACYRSVCMLSRIIANENKWGYCAALRTIAGTESTAAIRGRGFSSRENGCRGAFGGPAGGEPNPETRKAGQPPFRVCAGLLGSAWIHVCRSVSNGRAFRPSRQGTRAPGLQVKRVLSVKNPT</sequence>
<organism evidence="1 2">
    <name type="scientific">Syntrophobacter fumaroxidans (strain DSM 10017 / MPOB)</name>
    <dbReference type="NCBI Taxonomy" id="335543"/>
    <lineage>
        <taxon>Bacteria</taxon>
        <taxon>Pseudomonadati</taxon>
        <taxon>Thermodesulfobacteriota</taxon>
        <taxon>Syntrophobacteria</taxon>
        <taxon>Syntrophobacterales</taxon>
        <taxon>Syntrophobacteraceae</taxon>
        <taxon>Syntrophobacter</taxon>
    </lineage>
</organism>
<keyword evidence="2" id="KW-1185">Reference proteome</keyword>
<dbReference type="EMBL" id="CP000478">
    <property type="protein sequence ID" value="ABK18379.1"/>
    <property type="molecule type" value="Genomic_DNA"/>
</dbReference>
<dbReference type="KEGG" id="sfu:Sfum_2701"/>
<proteinExistence type="predicted"/>
<protein>
    <submittedName>
        <fullName evidence="1">Uncharacterized protein</fullName>
    </submittedName>
</protein>
<reference evidence="1 2" key="1">
    <citation type="submission" date="2006-10" db="EMBL/GenBank/DDBJ databases">
        <title>Complete sequence of Syntrophobacter fumaroxidans MPOB.</title>
        <authorList>
            <consortium name="US DOE Joint Genome Institute"/>
            <person name="Copeland A."/>
            <person name="Lucas S."/>
            <person name="Lapidus A."/>
            <person name="Barry K."/>
            <person name="Detter J.C."/>
            <person name="Glavina del Rio T."/>
            <person name="Hammon N."/>
            <person name="Israni S."/>
            <person name="Pitluck S."/>
            <person name="Goltsman E.G."/>
            <person name="Martinez M."/>
            <person name="Schmutz J."/>
            <person name="Larimer F."/>
            <person name="Land M."/>
            <person name="Hauser L."/>
            <person name="Kyrpides N."/>
            <person name="Kim E."/>
            <person name="Boone D.R."/>
            <person name="Brockman F."/>
            <person name="Culley D."/>
            <person name="Ferry J."/>
            <person name="Gunsalus R."/>
            <person name="McInerney M.J."/>
            <person name="Morrison M."/>
            <person name="Plugge C."/>
            <person name="Rohlin L."/>
            <person name="Scholten J."/>
            <person name="Sieber J."/>
            <person name="Stams A.J.M."/>
            <person name="Worm P."/>
            <person name="Henstra A.M."/>
            <person name="Richardson P."/>
        </authorList>
    </citation>
    <scope>NUCLEOTIDE SEQUENCE [LARGE SCALE GENOMIC DNA]</scope>
    <source>
        <strain evidence="2">DSM 10017 / MPOB</strain>
    </source>
</reference>
<dbReference type="InParanoid" id="A0LLS7"/>
<accession>A0LLS7</accession>
<name>A0LLS7_SYNFM</name>
<dbReference type="HOGENOM" id="CLU_1618188_0_0_7"/>
<dbReference type="Proteomes" id="UP000001784">
    <property type="component" value="Chromosome"/>
</dbReference>
<gene>
    <name evidence="1" type="ordered locus">Sfum_2701</name>
</gene>